<evidence type="ECO:0000256" key="1">
    <source>
        <dbReference type="SAM" id="MobiDB-lite"/>
    </source>
</evidence>
<evidence type="ECO:0000313" key="4">
    <source>
        <dbReference type="Proteomes" id="UP000054408"/>
    </source>
</evidence>
<accession>A0A0L0DES9</accession>
<keyword evidence="2" id="KW-0472">Membrane</keyword>
<dbReference type="GeneID" id="25565363"/>
<feature type="transmembrane region" description="Helical" evidence="2">
    <location>
        <begin position="88"/>
        <end position="108"/>
    </location>
</feature>
<dbReference type="RefSeq" id="XP_013757322.1">
    <property type="nucleotide sequence ID" value="XM_013901868.1"/>
</dbReference>
<evidence type="ECO:0000313" key="3">
    <source>
        <dbReference type="EMBL" id="KNC49828.1"/>
    </source>
</evidence>
<organism evidence="3 4">
    <name type="scientific">Thecamonas trahens ATCC 50062</name>
    <dbReference type="NCBI Taxonomy" id="461836"/>
    <lineage>
        <taxon>Eukaryota</taxon>
        <taxon>Apusozoa</taxon>
        <taxon>Apusomonadida</taxon>
        <taxon>Apusomonadidae</taxon>
        <taxon>Thecamonas</taxon>
    </lineage>
</organism>
<dbReference type="Proteomes" id="UP000054408">
    <property type="component" value="Unassembled WGS sequence"/>
</dbReference>
<keyword evidence="2" id="KW-1133">Transmembrane helix</keyword>
<sequence>MSTCQHEYAVVALGLEGAALVAIVAVFGVHIVYNYGRIRTTFTTISSYAADPRSFGNRLLFALTFAVSSGLSLLLMLERWNGSDLSDFSWWAQLLIIWCLPLVGIFYTDGAGTVTTYYVGFGPGCLTIPIGVSTLIHSVAAMLFFLGIPSYLNFCAPPHPDAPSDAEAAPAGAAPDSDSTTSSVSRSCSGSETSLGSGSSSSGSSYSSQAEYHEGRAGNVGMATAARLPPLAEKQSATTMKHVLYVASFMSEIAVGLLVTVVAAGLSIHRNRSLRPCFS</sequence>
<keyword evidence="2" id="KW-0812">Transmembrane</keyword>
<evidence type="ECO:0000256" key="2">
    <source>
        <dbReference type="SAM" id="Phobius"/>
    </source>
</evidence>
<gene>
    <name evidence="3" type="ORF">AMSG_06109</name>
</gene>
<dbReference type="AlphaFoldDB" id="A0A0L0DES9"/>
<feature type="region of interest" description="Disordered" evidence="1">
    <location>
        <begin position="163"/>
        <end position="210"/>
    </location>
</feature>
<feature type="compositionally biased region" description="Low complexity" evidence="1">
    <location>
        <begin position="163"/>
        <end position="208"/>
    </location>
</feature>
<feature type="transmembrane region" description="Helical" evidence="2">
    <location>
        <begin position="55"/>
        <end position="76"/>
    </location>
</feature>
<reference evidence="3 4" key="1">
    <citation type="submission" date="2010-05" db="EMBL/GenBank/DDBJ databases">
        <title>The Genome Sequence of Thecamonas trahens ATCC 50062.</title>
        <authorList>
            <consortium name="The Broad Institute Genome Sequencing Platform"/>
            <person name="Russ C."/>
            <person name="Cuomo C."/>
            <person name="Shea T."/>
            <person name="Young S.K."/>
            <person name="Zeng Q."/>
            <person name="Koehrsen M."/>
            <person name="Haas B."/>
            <person name="Borodovsky M."/>
            <person name="Guigo R."/>
            <person name="Alvarado L."/>
            <person name="Berlin A."/>
            <person name="Bochicchio J."/>
            <person name="Borenstein D."/>
            <person name="Chapman S."/>
            <person name="Chen Z."/>
            <person name="Freedman E."/>
            <person name="Gellesch M."/>
            <person name="Goldberg J."/>
            <person name="Griggs A."/>
            <person name="Gujja S."/>
            <person name="Heilman E."/>
            <person name="Heiman D."/>
            <person name="Hepburn T."/>
            <person name="Howarth C."/>
            <person name="Jen D."/>
            <person name="Larson L."/>
            <person name="Mehta T."/>
            <person name="Park D."/>
            <person name="Pearson M."/>
            <person name="Roberts A."/>
            <person name="Saif S."/>
            <person name="Shenoy N."/>
            <person name="Sisk P."/>
            <person name="Stolte C."/>
            <person name="Sykes S."/>
            <person name="Thomson T."/>
            <person name="Walk T."/>
            <person name="White J."/>
            <person name="Yandava C."/>
            <person name="Burger G."/>
            <person name="Gray M.W."/>
            <person name="Holland P.W.H."/>
            <person name="King N."/>
            <person name="Lang F.B.F."/>
            <person name="Roger A.J."/>
            <person name="Ruiz-Trillo I."/>
            <person name="Lander E."/>
            <person name="Nusbaum C."/>
        </authorList>
    </citation>
    <scope>NUCLEOTIDE SEQUENCE [LARGE SCALE GENOMIC DNA]</scope>
    <source>
        <strain evidence="3 4">ATCC 50062</strain>
    </source>
</reference>
<feature type="transmembrane region" description="Helical" evidence="2">
    <location>
        <begin position="243"/>
        <end position="266"/>
    </location>
</feature>
<proteinExistence type="predicted"/>
<dbReference type="EMBL" id="GL349458">
    <property type="protein sequence ID" value="KNC49828.1"/>
    <property type="molecule type" value="Genomic_DNA"/>
</dbReference>
<name>A0A0L0DES9_THETB</name>
<feature type="transmembrane region" description="Helical" evidence="2">
    <location>
        <begin position="12"/>
        <end position="35"/>
    </location>
</feature>
<keyword evidence="4" id="KW-1185">Reference proteome</keyword>
<protein>
    <submittedName>
        <fullName evidence="3">Uncharacterized protein</fullName>
    </submittedName>
</protein>